<keyword evidence="5" id="KW-1185">Reference proteome</keyword>
<dbReference type="InterPro" id="IPR027417">
    <property type="entry name" value="P-loop_NTPase"/>
</dbReference>
<keyword evidence="1" id="KW-0677">Repeat</keyword>
<evidence type="ECO:0000256" key="1">
    <source>
        <dbReference type="ARBA" id="ARBA00022737"/>
    </source>
</evidence>
<dbReference type="SUPFAM" id="SSF52540">
    <property type="entry name" value="P-loop containing nucleoside triphosphate hydrolases"/>
    <property type="match status" value="1"/>
</dbReference>
<feature type="domain" description="DUF7791" evidence="3">
    <location>
        <begin position="389"/>
        <end position="516"/>
    </location>
</feature>
<name>A0A9P8RRQ8_9PEZI</name>
<accession>A0A9P8RRQ8</accession>
<dbReference type="InterPro" id="IPR056693">
    <property type="entry name" value="DUF7791"/>
</dbReference>
<organism evidence="4 5">
    <name type="scientific">Trichoglossum hirsutum</name>
    <dbReference type="NCBI Taxonomy" id="265104"/>
    <lineage>
        <taxon>Eukaryota</taxon>
        <taxon>Fungi</taxon>
        <taxon>Dikarya</taxon>
        <taxon>Ascomycota</taxon>
        <taxon>Pezizomycotina</taxon>
        <taxon>Geoglossomycetes</taxon>
        <taxon>Geoglossales</taxon>
        <taxon>Geoglossaceae</taxon>
        <taxon>Trichoglossum</taxon>
    </lineage>
</organism>
<dbReference type="AlphaFoldDB" id="A0A9P8RRQ8"/>
<reference evidence="4" key="1">
    <citation type="submission" date="2021-03" db="EMBL/GenBank/DDBJ databases">
        <title>Comparative genomics and phylogenomic investigation of the class Geoglossomycetes provide insights into ecological specialization and systematics.</title>
        <authorList>
            <person name="Melie T."/>
            <person name="Pirro S."/>
            <person name="Miller A.N."/>
            <person name="Quandt A."/>
        </authorList>
    </citation>
    <scope>NUCLEOTIDE SEQUENCE</scope>
    <source>
        <strain evidence="4">CAQ_001_2017</strain>
    </source>
</reference>
<dbReference type="Pfam" id="PF24883">
    <property type="entry name" value="NPHP3_N"/>
    <property type="match status" value="1"/>
</dbReference>
<gene>
    <name evidence="4" type="ORF">GP486_002839</name>
</gene>
<evidence type="ECO:0000313" key="4">
    <source>
        <dbReference type="EMBL" id="KAH0562472.1"/>
    </source>
</evidence>
<evidence type="ECO:0000259" key="3">
    <source>
        <dbReference type="Pfam" id="PF25053"/>
    </source>
</evidence>
<dbReference type="PANTHER" id="PTHR10039">
    <property type="entry name" value="AMELOGENIN"/>
    <property type="match status" value="1"/>
</dbReference>
<evidence type="ECO:0000259" key="2">
    <source>
        <dbReference type="Pfam" id="PF24883"/>
    </source>
</evidence>
<evidence type="ECO:0000313" key="5">
    <source>
        <dbReference type="Proteomes" id="UP000750711"/>
    </source>
</evidence>
<protein>
    <recommendedName>
        <fullName evidence="6">NACHT domain-containing protein</fullName>
    </recommendedName>
</protein>
<evidence type="ECO:0008006" key="6">
    <source>
        <dbReference type="Google" id="ProtNLM"/>
    </source>
</evidence>
<dbReference type="InterPro" id="IPR056884">
    <property type="entry name" value="NPHP3-like_N"/>
</dbReference>
<dbReference type="EMBL" id="JAGHQM010000344">
    <property type="protein sequence ID" value="KAH0562472.1"/>
    <property type="molecule type" value="Genomic_DNA"/>
</dbReference>
<sequence>MVEMRLENESLNSQQSAKLDDIAKLIHDLSTHIAVTSREPLTKSTSPADIEFLQSRMSQLSVAKADVAKEQTILRSLNFESRPIRYSSIIEAYRRTFSWVFQEPCDQHNESRTGSLHEWLQKGDGFFWVSGKPGSGKSTLMKFVTDHPKTLQALTTWSCPKPAVVARHFFWSAGTPMQKSWQGLLQTLLYEIFRQSPDLIESTCTERWPKTIEQLNHEVWHLPELRRTLQRIADQENLSAKFCFFIDGLDEFEGDHLEFCDVLQSLCKSPNVKLCVSSRPWNVFEDSFGRDVSSKLYMNMLTRTDIQSYVEDMLQEHPRWKQLNVEAANAKWLIDQITERAAGVFLWVFLVTRQLRNGLTEYDSFSDMRRRLESIPTDLEVFFKQILESVEPFYHEKMAATLQIALAAREPAPTLVYAFHDGEYEDEDYALKLPLQPLSPNRAGSMQKQTTRRLNGRCRGLLEVNKHRVEFLHRTVMDYMRTPEMTHYLNKKAPARSNASLSLLRAFTAFIKSTRFSKIVDRTNFAQYTASNIMSTLQEALAHARHLEGNVTAYKLLDELAYCIPRMHETKQACLNVWGNSCNPVSLFFWEPVIDVSLVGYLRYALPRLPNYFPEFKAPAESFMIFSMAISLATSLEPHKQVDLLRRFLTAAYHPNATYFDNIDVPEQAVHLVWKVILRKVMPSDLTLSKPGSLSHKILHAATWKLDWALKSRLFVLMLKHGGDPNAAIYGQPSDSTPIWMNFALLSFCIPLESSYQGLYFQVLDCFIAAGADIRIAISNPSVGGPHSQNMTWLDLFLDHLSQTSASNYDRMHHHVLPGVLERLLTMAKATGVNIDNHWPIVENAFPPQIVSHLRSSLGSETRCLSPYASSQMQKRALADDQGDELSCKRPRSLIIYDIE</sequence>
<dbReference type="Pfam" id="PF25053">
    <property type="entry name" value="DUF7791"/>
    <property type="match status" value="1"/>
</dbReference>
<comment type="caution">
    <text evidence="4">The sequence shown here is derived from an EMBL/GenBank/DDBJ whole genome shotgun (WGS) entry which is preliminary data.</text>
</comment>
<dbReference type="Proteomes" id="UP000750711">
    <property type="component" value="Unassembled WGS sequence"/>
</dbReference>
<proteinExistence type="predicted"/>
<feature type="domain" description="Nephrocystin 3-like N-terminal" evidence="2">
    <location>
        <begin position="115"/>
        <end position="279"/>
    </location>
</feature>
<dbReference type="Gene3D" id="3.40.50.300">
    <property type="entry name" value="P-loop containing nucleotide triphosphate hydrolases"/>
    <property type="match status" value="1"/>
</dbReference>
<dbReference type="PANTHER" id="PTHR10039:SF5">
    <property type="entry name" value="NACHT DOMAIN-CONTAINING PROTEIN"/>
    <property type="match status" value="1"/>
</dbReference>